<feature type="domain" description="Endoribonuclease YicC-like C-terminal" evidence="7">
    <location>
        <begin position="173"/>
        <end position="293"/>
    </location>
</feature>
<evidence type="ECO:0000313" key="9">
    <source>
        <dbReference type="Proteomes" id="UP000198718"/>
    </source>
</evidence>
<evidence type="ECO:0000256" key="4">
    <source>
        <dbReference type="ARBA" id="ARBA00022801"/>
    </source>
</evidence>
<dbReference type="GO" id="GO:0016787">
    <property type="term" value="F:hydrolase activity"/>
    <property type="evidence" value="ECO:0007669"/>
    <property type="project" value="UniProtKB-KW"/>
</dbReference>
<dbReference type="Pfam" id="PF08340">
    <property type="entry name" value="YicC-like_C"/>
    <property type="match status" value="1"/>
</dbReference>
<evidence type="ECO:0000259" key="7">
    <source>
        <dbReference type="Pfam" id="PF08340"/>
    </source>
</evidence>
<dbReference type="InterPro" id="IPR013527">
    <property type="entry name" value="YicC-like_N"/>
</dbReference>
<comment type="similarity">
    <text evidence="5">Belongs to the YicC/YloC family.</text>
</comment>
<protein>
    <submittedName>
        <fullName evidence="8">TIGR00255 family protein</fullName>
    </submittedName>
</protein>
<dbReference type="PANTHER" id="PTHR30636:SF3">
    <property type="entry name" value="UPF0701 PROTEIN YICC"/>
    <property type="match status" value="1"/>
</dbReference>
<dbReference type="EMBL" id="FNFP01000002">
    <property type="protein sequence ID" value="SDK42605.1"/>
    <property type="molecule type" value="Genomic_DNA"/>
</dbReference>
<dbReference type="Pfam" id="PF03755">
    <property type="entry name" value="YicC-like_N"/>
    <property type="match status" value="1"/>
</dbReference>
<name>A0A1G9BUE7_9FIRM</name>
<dbReference type="Proteomes" id="UP000198718">
    <property type="component" value="Unassembled WGS sequence"/>
</dbReference>
<dbReference type="NCBIfam" id="TIGR00255">
    <property type="entry name" value="YicC/YloC family endoribonuclease"/>
    <property type="match status" value="1"/>
</dbReference>
<accession>A0A1G9BUE7</accession>
<dbReference type="InterPro" id="IPR013551">
    <property type="entry name" value="YicC-like_C"/>
</dbReference>
<dbReference type="GO" id="GO:0004521">
    <property type="term" value="F:RNA endonuclease activity"/>
    <property type="evidence" value="ECO:0007669"/>
    <property type="project" value="InterPro"/>
</dbReference>
<dbReference type="OrthoDB" id="9771229at2"/>
<keyword evidence="2" id="KW-0540">Nuclease</keyword>
<evidence type="ECO:0000259" key="6">
    <source>
        <dbReference type="Pfam" id="PF03755"/>
    </source>
</evidence>
<dbReference type="STRING" id="393762.SAMN05660472_01262"/>
<gene>
    <name evidence="8" type="ORF">SAMN05660472_01262</name>
</gene>
<dbReference type="AlphaFoldDB" id="A0A1G9BUE7"/>
<reference evidence="8 9" key="1">
    <citation type="submission" date="2016-10" db="EMBL/GenBank/DDBJ databases">
        <authorList>
            <person name="de Groot N.N."/>
        </authorList>
    </citation>
    <scope>NUCLEOTIDE SEQUENCE [LARGE SCALE GENOMIC DNA]</scope>
    <source>
        <strain evidence="8 9">DSM 18346</strain>
    </source>
</reference>
<evidence type="ECO:0000256" key="2">
    <source>
        <dbReference type="ARBA" id="ARBA00022722"/>
    </source>
</evidence>
<evidence type="ECO:0000313" key="8">
    <source>
        <dbReference type="EMBL" id="SDK42605.1"/>
    </source>
</evidence>
<comment type="cofactor">
    <cofactor evidence="1">
        <name>a divalent metal cation</name>
        <dbReference type="ChEBI" id="CHEBI:60240"/>
    </cofactor>
</comment>
<evidence type="ECO:0000256" key="5">
    <source>
        <dbReference type="ARBA" id="ARBA00035648"/>
    </source>
</evidence>
<organism evidence="8 9">
    <name type="scientific">Natronincola ferrireducens</name>
    <dbReference type="NCBI Taxonomy" id="393762"/>
    <lineage>
        <taxon>Bacteria</taxon>
        <taxon>Bacillati</taxon>
        <taxon>Bacillota</taxon>
        <taxon>Clostridia</taxon>
        <taxon>Peptostreptococcales</taxon>
        <taxon>Natronincolaceae</taxon>
        <taxon>Natronincola</taxon>
    </lineage>
</organism>
<keyword evidence="3" id="KW-0255">Endonuclease</keyword>
<dbReference type="PANTHER" id="PTHR30636">
    <property type="entry name" value="UPF0701 PROTEIN YICC"/>
    <property type="match status" value="1"/>
</dbReference>
<keyword evidence="4" id="KW-0378">Hydrolase</keyword>
<feature type="domain" description="Endoribonuclease YicC-like N-terminal" evidence="6">
    <location>
        <begin position="4"/>
        <end position="156"/>
    </location>
</feature>
<dbReference type="InterPro" id="IPR005229">
    <property type="entry name" value="YicC/YloC-like"/>
</dbReference>
<proteinExistence type="inferred from homology"/>
<keyword evidence="9" id="KW-1185">Reference proteome</keyword>
<evidence type="ECO:0000256" key="1">
    <source>
        <dbReference type="ARBA" id="ARBA00001968"/>
    </source>
</evidence>
<sequence>MLISMTGFGRGEGQQEGKHFQIEVKSVNHRYMDISIKMPRSFTYLEDNIRQLIKAYIKRGRVEIFITYKNLGESDVKVVTDVALAHQYITALEEIHNNFKVEKDIAVSTIAKFPDVLKLEKQEEDAEIIWRLLEKGLVNALEDLMDMRKAEGSKLKEDLLKRLNILIGLIGKIEARTPEIVKEYREKLTKRIKEILDEALEVDEGRIAMEVALFADKSNITEELVRFNSHIEQFKKAMEQDDAVGRKLDFLIQEMNREVNTIGSKANDLIVSNIVVDIKSELEKIREQIQNIE</sequence>
<evidence type="ECO:0000256" key="3">
    <source>
        <dbReference type="ARBA" id="ARBA00022759"/>
    </source>
</evidence>